<keyword evidence="1" id="KW-0812">Transmembrane</keyword>
<geneLocation type="plasmid" evidence="2">
    <name>pTiCFBP5473</name>
</geneLocation>
<dbReference type="AlphaFoldDB" id="A0A4D7E1F8"/>
<geneLocation type="plasmid" evidence="3 5">
    <name>pTiAF3.44</name>
</geneLocation>
<keyword evidence="5" id="KW-1185">Reference proteome</keyword>
<reference evidence="2 4" key="1">
    <citation type="submission" date="2019-04" db="EMBL/GenBank/DDBJ databases">
        <title>Complete genome sequence of Agrobacterium larrymoorei CFBP5473.</title>
        <authorList>
            <person name="Haryono M."/>
            <person name="Chou L."/>
            <person name="Lin Y.-C."/>
            <person name="Lai E.-M."/>
            <person name="Kuo C.-H."/>
        </authorList>
    </citation>
    <scope>NUCLEOTIDE SEQUENCE [LARGE SCALE GENOMIC DNA]</scope>
    <source>
        <strain evidence="2 4">CFBP5473</strain>
        <plasmid evidence="2">pTiCFBP5473</plasmid>
        <plasmid evidence="4">pticfbp5473</plasmid>
    </source>
</reference>
<sequence>MSKNLNGDIILPSTTSRKEDVIRVERVWQHRHNLELRTQKPRQHRVLTLAFGTGVLLLGATCMLANGDLSSRHATVLNEAMASYPAPQESAKVSTKFQHVEDVTLRQLGGADTQPVLPTYSVVPIRRPANANMKPRGSGQTDQRVSALNAASVLRYDRCAPDCETRDTLVVGTVPTISAAPHSASYQNMETEPTNKAVEVGKAAINGAGFVLVQTAALPFKTLKLGRDAVIKLSEMD</sequence>
<reference evidence="3 5" key="2">
    <citation type="submission" date="2021-03" db="EMBL/GenBank/DDBJ databases">
        <title>Rapid diversification of plasmids in a genus of pathogenic and nitrogen fixing bacteria.</title>
        <authorList>
            <person name="Weisberg A.J."/>
            <person name="Miller M."/>
            <person name="Ream W."/>
            <person name="Grunwald N.J."/>
            <person name="Chang J.H."/>
        </authorList>
    </citation>
    <scope>NUCLEOTIDE SEQUENCE [LARGE SCALE GENOMIC DNA]</scope>
    <source>
        <strain evidence="3 5">AF3.44</strain>
        <plasmid evidence="3 5">pTiAF3.44</plasmid>
    </source>
</reference>
<evidence type="ECO:0000313" key="3">
    <source>
        <dbReference type="EMBL" id="QYA10082.1"/>
    </source>
</evidence>
<evidence type="ECO:0000256" key="1">
    <source>
        <dbReference type="SAM" id="Phobius"/>
    </source>
</evidence>
<dbReference type="OrthoDB" id="8455291at2"/>
<keyword evidence="1" id="KW-0472">Membrane</keyword>
<dbReference type="RefSeq" id="WP_027677231.1">
    <property type="nucleotide sequence ID" value="NZ_CP039694.1"/>
</dbReference>
<dbReference type="EMBL" id="CP072169">
    <property type="protein sequence ID" value="QYA10082.1"/>
    <property type="molecule type" value="Genomic_DNA"/>
</dbReference>
<name>A0A4D7E1F8_9HYPH</name>
<evidence type="ECO:0000313" key="4">
    <source>
        <dbReference type="Proteomes" id="UP000298545"/>
    </source>
</evidence>
<dbReference type="Proteomes" id="UP000298545">
    <property type="component" value="Plasmid pTiCFBP5473"/>
</dbReference>
<accession>A0A4D7E1F8</accession>
<protein>
    <submittedName>
        <fullName evidence="2">Uncharacterized protein</fullName>
    </submittedName>
</protein>
<keyword evidence="1" id="KW-1133">Transmembrane helix</keyword>
<feature type="transmembrane region" description="Helical" evidence="1">
    <location>
        <begin position="46"/>
        <end position="66"/>
    </location>
</feature>
<gene>
    <name evidence="2" type="ORF">CFBP5473_24255</name>
    <name evidence="3" type="ORF">J5285_22910</name>
</gene>
<dbReference type="EMBL" id="CP039694">
    <property type="protein sequence ID" value="QCJ01065.1"/>
    <property type="molecule type" value="Genomic_DNA"/>
</dbReference>
<proteinExistence type="predicted"/>
<evidence type="ECO:0000313" key="5">
    <source>
        <dbReference type="Proteomes" id="UP000826513"/>
    </source>
</evidence>
<evidence type="ECO:0000313" key="2">
    <source>
        <dbReference type="EMBL" id="QCJ01065.1"/>
    </source>
</evidence>
<keyword evidence="2" id="KW-0614">Plasmid</keyword>
<geneLocation type="plasmid" evidence="4">
    <name>pticfbp5473</name>
</geneLocation>
<organism evidence="2 4">
    <name type="scientific">Agrobacterium larrymoorei</name>
    <dbReference type="NCBI Taxonomy" id="160699"/>
    <lineage>
        <taxon>Bacteria</taxon>
        <taxon>Pseudomonadati</taxon>
        <taxon>Pseudomonadota</taxon>
        <taxon>Alphaproteobacteria</taxon>
        <taxon>Hyphomicrobiales</taxon>
        <taxon>Rhizobiaceae</taxon>
        <taxon>Rhizobium/Agrobacterium group</taxon>
        <taxon>Agrobacterium</taxon>
    </lineage>
</organism>
<dbReference type="KEGG" id="alf:CFBP5473_24255"/>
<dbReference type="Proteomes" id="UP000826513">
    <property type="component" value="Plasmid pTiAF3.44"/>
</dbReference>